<organism evidence="2 3">
    <name type="scientific">Vibrio neptunius</name>
    <dbReference type="NCBI Taxonomy" id="170651"/>
    <lineage>
        <taxon>Bacteria</taxon>
        <taxon>Pseudomonadati</taxon>
        <taxon>Pseudomonadota</taxon>
        <taxon>Gammaproteobacteria</taxon>
        <taxon>Vibrionales</taxon>
        <taxon>Vibrionaceae</taxon>
        <taxon>Vibrio</taxon>
    </lineage>
</organism>
<reference evidence="2 3" key="1">
    <citation type="submission" date="2021-02" db="EMBL/GenBank/DDBJ databases">
        <title>Draft Genome Sequences of 5 Vibrio neptunius Strains Isolated From of Bivalve Hatcheries.</title>
        <authorList>
            <person name="Galvis F."/>
            <person name="Barja J.L."/>
            <person name="Lemos M.L."/>
            <person name="Balado M."/>
        </authorList>
    </citation>
    <scope>NUCLEOTIDE SEQUENCE [LARGE SCALE GENOMIC DNA]</scope>
    <source>
        <strain evidence="2 3">PP-145.98</strain>
    </source>
</reference>
<name>A0ABS3A8V8_9VIBR</name>
<protein>
    <recommendedName>
        <fullName evidence="4">SMODS and SLOG-associating 2TM effector domain-containing protein</fullName>
    </recommendedName>
</protein>
<evidence type="ECO:0000256" key="1">
    <source>
        <dbReference type="SAM" id="Phobius"/>
    </source>
</evidence>
<keyword evidence="3" id="KW-1185">Reference proteome</keyword>
<feature type="transmembrane region" description="Helical" evidence="1">
    <location>
        <begin position="54"/>
        <end position="72"/>
    </location>
</feature>
<keyword evidence="1" id="KW-0812">Transmembrane</keyword>
<dbReference type="Proteomes" id="UP000779070">
    <property type="component" value="Unassembled WGS sequence"/>
</dbReference>
<feature type="transmembrane region" description="Helical" evidence="1">
    <location>
        <begin position="84"/>
        <end position="107"/>
    </location>
</feature>
<evidence type="ECO:0000313" key="2">
    <source>
        <dbReference type="EMBL" id="MBN3580291.1"/>
    </source>
</evidence>
<keyword evidence="1" id="KW-1133">Transmembrane helix</keyword>
<dbReference type="EMBL" id="JAFHLB010000041">
    <property type="protein sequence ID" value="MBN3580291.1"/>
    <property type="molecule type" value="Genomic_DNA"/>
</dbReference>
<comment type="caution">
    <text evidence="2">The sequence shown here is derived from an EMBL/GenBank/DDBJ whole genome shotgun (WGS) entry which is preliminary data.</text>
</comment>
<proteinExistence type="predicted"/>
<dbReference type="RefSeq" id="WP_206371976.1">
    <property type="nucleotide sequence ID" value="NZ_CAWPTM010000116.1"/>
</dbReference>
<keyword evidence="1" id="KW-0472">Membrane</keyword>
<evidence type="ECO:0000313" key="3">
    <source>
        <dbReference type="Proteomes" id="UP000779070"/>
    </source>
</evidence>
<evidence type="ECO:0008006" key="4">
    <source>
        <dbReference type="Google" id="ProtNLM"/>
    </source>
</evidence>
<accession>A0ABS3A8V8</accession>
<sequence length="193" mass="22717">MEVVQKKGKIKYTFSFEQDKLNYAYEESTEKGDIDLYYGDLSKKSSEFIEQNEWLRNVGLLWIVIGVFQSVYGSITRESLYIDLMWILIGAACLAWSVISKVTYTIYKTDNARLHIIHDKQHDAIVNELMSRRKAQLLAWYADVNVDNDLTNEINKFKWLAEQEVLTEEESKQKIEEAKFYHQQQGDEERVLN</sequence>
<gene>
    <name evidence="2" type="ORF">JYA62_21820</name>
</gene>